<feature type="transmembrane region" description="Helical" evidence="10">
    <location>
        <begin position="260"/>
        <end position="282"/>
    </location>
</feature>
<reference evidence="11" key="1">
    <citation type="submission" date="2025-08" db="UniProtKB">
        <authorList>
            <consortium name="Ensembl"/>
        </authorList>
    </citation>
    <scope>IDENTIFICATION</scope>
</reference>
<comment type="subcellular location">
    <subcellularLocation>
        <location evidence="1">Cell membrane</location>
        <topology evidence="1">Multi-pass membrane protein</topology>
    </subcellularLocation>
</comment>
<feature type="region of interest" description="Disordered" evidence="9">
    <location>
        <begin position="365"/>
        <end position="388"/>
    </location>
</feature>
<dbReference type="PANTHER" id="PTHR10464">
    <property type="entry name" value="UREA TRANSPORTER"/>
    <property type="match status" value="1"/>
</dbReference>
<feature type="transmembrane region" description="Helical" evidence="10">
    <location>
        <begin position="733"/>
        <end position="756"/>
    </location>
</feature>
<dbReference type="Gene3D" id="1.10.3430.10">
    <property type="entry name" value="Ammonium transporter AmtB like domains"/>
    <property type="match status" value="2"/>
</dbReference>
<keyword evidence="5 10" id="KW-1133">Transmembrane helix</keyword>
<organism evidence="11 12">
    <name type="scientific">Anser cygnoides</name>
    <name type="common">Swan goose</name>
    <dbReference type="NCBI Taxonomy" id="8845"/>
    <lineage>
        <taxon>Eukaryota</taxon>
        <taxon>Metazoa</taxon>
        <taxon>Chordata</taxon>
        <taxon>Craniata</taxon>
        <taxon>Vertebrata</taxon>
        <taxon>Euteleostomi</taxon>
        <taxon>Archelosauria</taxon>
        <taxon>Archosauria</taxon>
        <taxon>Dinosauria</taxon>
        <taxon>Saurischia</taxon>
        <taxon>Theropoda</taxon>
        <taxon>Coelurosauria</taxon>
        <taxon>Aves</taxon>
        <taxon>Neognathae</taxon>
        <taxon>Galloanserae</taxon>
        <taxon>Anseriformes</taxon>
        <taxon>Anatidae</taxon>
        <taxon>Anserinae</taxon>
        <taxon>Anser</taxon>
    </lineage>
</organism>
<reference evidence="11" key="2">
    <citation type="submission" date="2025-09" db="UniProtKB">
        <authorList>
            <consortium name="Ensembl"/>
        </authorList>
    </citation>
    <scope>IDENTIFICATION</scope>
</reference>
<dbReference type="GO" id="GO:0015204">
    <property type="term" value="F:urea transmembrane transporter activity"/>
    <property type="evidence" value="ECO:0007669"/>
    <property type="project" value="InterPro"/>
</dbReference>
<evidence type="ECO:0000256" key="1">
    <source>
        <dbReference type="ARBA" id="ARBA00004651"/>
    </source>
</evidence>
<feature type="transmembrane region" description="Helical" evidence="10">
    <location>
        <begin position="96"/>
        <end position="115"/>
    </location>
</feature>
<evidence type="ECO:0000256" key="8">
    <source>
        <dbReference type="ARBA" id="ARBA00033993"/>
    </source>
</evidence>
<feature type="transmembrane region" description="Helical" evidence="10">
    <location>
        <begin position="225"/>
        <end position="254"/>
    </location>
</feature>
<feature type="transmembrane region" description="Helical" evidence="10">
    <location>
        <begin position="565"/>
        <end position="584"/>
    </location>
</feature>
<keyword evidence="3" id="KW-1003">Cell membrane</keyword>
<feature type="transmembrane region" description="Helical" evidence="10">
    <location>
        <begin position="121"/>
        <end position="140"/>
    </location>
</feature>
<feature type="compositionally biased region" description="Basic and acidic residues" evidence="9">
    <location>
        <begin position="365"/>
        <end position="377"/>
    </location>
</feature>
<feature type="transmembrane region" description="Helical" evidence="10">
    <location>
        <begin position="191"/>
        <end position="213"/>
    </location>
</feature>
<keyword evidence="7" id="KW-0325">Glycoprotein</keyword>
<sequence>RKASNRAPAVLQDPPLPTEIPRSTVLRHAQTPLMVQLVDWILRGTSQVMFVNNPLSGLFILVGLFIQKPWWMLTGCAGSVVSTLTALTLSQDRSAIAAGQHGYNGILVGLLVALYSDKGDYYWWLLPPVALTSMACPVLTSALGSIFSKWDLPVFTLPFNIAVTLYLAATGHYNLFFPTTLIKPVASVPNITWTAINVPLLLQSIPVGVGQVYGCENPWTGGIFLVALLISSPLICLHAAIGSAVGMFAALSIATPFNSIYLGLHNYNCALACIAIGGMFYALTWQTHLLALACALFCAYSGAAFTNALSVLGLPLCTWPFCFSALLFLLITSDNPALYKIPLCKVTYPEANRIYYLRMKRRASESRREEQKRKEQKPSGSSKISTGGTPLEQYWVSFLSVRISQLKDPLPLPPFEMHGFILLERKLSVDVKTENNRERKPRKQSPLSKGGKRICRAVGYITGDMKEFGAWLRDKPIVIQFIDWVLRGISQVMFVNNPLSGLIVVAGFLVQNPWWTLTGCLGTVVSTLTALILGQDRAAIAAGLHGYNGVLVGLLMAVFSAKGDYHWWLLLPVALMSMMCPVFTSALGSVFCKWDLPVFTLPFNLALTLYLAASGPYNLFFPTTIIQPATATPNITWTDAEMSMLLQSIPVGVGQVYGCDNPWTGGIFLLALFISSPLICLHAAIGSAVGMLAALSLATPFSKIYSGLWSYNSSLSCIAIGGMFYAFTWQTHLLAIACALFSAYLGATMTNMLSVFGLPSGTWSFCLSALTFLLITTNRSAIYKLPLSKVTYPEANRAYYLRVKKHQMSCCDV</sequence>
<proteinExistence type="inferred from homology"/>
<feature type="transmembrane region" description="Helical" evidence="10">
    <location>
        <begin position="763"/>
        <end position="782"/>
    </location>
</feature>
<evidence type="ECO:0000256" key="5">
    <source>
        <dbReference type="ARBA" id="ARBA00022989"/>
    </source>
</evidence>
<keyword evidence="6 10" id="KW-0472">Membrane</keyword>
<dbReference type="GO" id="GO:0005886">
    <property type="term" value="C:plasma membrane"/>
    <property type="evidence" value="ECO:0007669"/>
    <property type="project" value="UniProtKB-SubCell"/>
</dbReference>
<dbReference type="PANTHER" id="PTHR10464:SF4">
    <property type="entry name" value="UREA TRANSPORTER"/>
    <property type="match status" value="1"/>
</dbReference>
<dbReference type="AlphaFoldDB" id="A0A8B9IJ73"/>
<accession>A0A8B9IJ73</accession>
<feature type="transmembrane region" description="Helical" evidence="10">
    <location>
        <begin position="48"/>
        <end position="66"/>
    </location>
</feature>
<feature type="transmembrane region" description="Helical" evidence="10">
    <location>
        <begin position="540"/>
        <end position="559"/>
    </location>
</feature>
<feature type="transmembrane region" description="Helical" evidence="10">
    <location>
        <begin position="312"/>
        <end position="331"/>
    </location>
</feature>
<comment type="similarity">
    <text evidence="2">Belongs to the urea transporter family.</text>
</comment>
<keyword evidence="12" id="KW-1185">Reference proteome</keyword>
<feature type="compositionally biased region" description="Polar residues" evidence="9">
    <location>
        <begin position="378"/>
        <end position="388"/>
    </location>
</feature>
<name>A0A8B9IJ73_ANSCY</name>
<evidence type="ECO:0000256" key="6">
    <source>
        <dbReference type="ARBA" id="ARBA00023136"/>
    </source>
</evidence>
<evidence type="ECO:0000256" key="7">
    <source>
        <dbReference type="ARBA" id="ARBA00023180"/>
    </source>
</evidence>
<dbReference type="Pfam" id="PF03253">
    <property type="entry name" value="UT"/>
    <property type="match status" value="2"/>
</dbReference>
<feature type="transmembrane region" description="Helical" evidence="10">
    <location>
        <begin position="484"/>
        <end position="508"/>
    </location>
</feature>
<comment type="catalytic activity">
    <reaction evidence="8">
        <text>urea(in) = urea(out)</text>
        <dbReference type="Rhea" id="RHEA:32799"/>
        <dbReference type="ChEBI" id="CHEBI:16199"/>
    </reaction>
</comment>
<evidence type="ECO:0000313" key="12">
    <source>
        <dbReference type="Proteomes" id="UP000694521"/>
    </source>
</evidence>
<evidence type="ECO:0000256" key="4">
    <source>
        <dbReference type="ARBA" id="ARBA00022692"/>
    </source>
</evidence>
<feature type="transmembrane region" description="Helical" evidence="10">
    <location>
        <begin position="667"/>
        <end position="697"/>
    </location>
</feature>
<evidence type="ECO:0000256" key="2">
    <source>
        <dbReference type="ARBA" id="ARBA00005914"/>
    </source>
</evidence>
<evidence type="ECO:0000256" key="3">
    <source>
        <dbReference type="ARBA" id="ARBA00022475"/>
    </source>
</evidence>
<keyword evidence="4 10" id="KW-0812">Transmembrane</keyword>
<evidence type="ECO:0000313" key="11">
    <source>
        <dbReference type="Ensembl" id="ENSACDP00005011562.1"/>
    </source>
</evidence>
<evidence type="ECO:0000256" key="9">
    <source>
        <dbReference type="SAM" id="MobiDB-lite"/>
    </source>
</evidence>
<evidence type="ECO:0000256" key="10">
    <source>
        <dbReference type="SAM" id="Phobius"/>
    </source>
</evidence>
<feature type="transmembrane region" description="Helical" evidence="10">
    <location>
        <begin position="152"/>
        <end position="171"/>
    </location>
</feature>
<feature type="transmembrane region" description="Helical" evidence="10">
    <location>
        <begin position="72"/>
        <end position="89"/>
    </location>
</feature>
<feature type="transmembrane region" description="Helical" evidence="10">
    <location>
        <begin position="709"/>
        <end position="727"/>
    </location>
</feature>
<dbReference type="FunFam" id="1.10.3430.10:FF:000002">
    <property type="entry name" value="urea transporter 2"/>
    <property type="match status" value="2"/>
</dbReference>
<dbReference type="InterPro" id="IPR004937">
    <property type="entry name" value="Urea_transporter"/>
</dbReference>
<dbReference type="InterPro" id="IPR029020">
    <property type="entry name" value="Ammonium/urea_transptr"/>
</dbReference>
<feature type="transmembrane region" description="Helical" evidence="10">
    <location>
        <begin position="596"/>
        <end position="613"/>
    </location>
</feature>
<protein>
    <submittedName>
        <fullName evidence="11">Solute carrier family 14 member 1 (Kidd blood group)</fullName>
    </submittedName>
</protein>
<dbReference type="Ensembl" id="ENSACDT00005013912.1">
    <property type="protein sequence ID" value="ENSACDP00005011562.1"/>
    <property type="gene ID" value="ENSACDG00005008443.1"/>
</dbReference>
<dbReference type="Proteomes" id="UP000694521">
    <property type="component" value="Unplaced"/>
</dbReference>